<accession>A0A1I4J3C3</accession>
<feature type="chain" id="PRO_5011653169" evidence="1">
    <location>
        <begin position="30"/>
        <end position="925"/>
    </location>
</feature>
<dbReference type="InterPro" id="IPR011990">
    <property type="entry name" value="TPR-like_helical_dom_sf"/>
</dbReference>
<dbReference type="EMBL" id="FOTF01000032">
    <property type="protein sequence ID" value="SFL61064.1"/>
    <property type="molecule type" value="Genomic_DNA"/>
</dbReference>
<keyword evidence="1" id="KW-0732">Signal</keyword>
<evidence type="ECO:0000256" key="1">
    <source>
        <dbReference type="SAM" id="SignalP"/>
    </source>
</evidence>
<keyword evidence="3" id="KW-1185">Reference proteome</keyword>
<dbReference type="PANTHER" id="PTHR11102">
    <property type="entry name" value="SEL-1-LIKE PROTEIN"/>
    <property type="match status" value="1"/>
</dbReference>
<dbReference type="Pfam" id="PF08238">
    <property type="entry name" value="Sel1"/>
    <property type="match status" value="5"/>
</dbReference>
<reference evidence="2 3" key="1">
    <citation type="submission" date="2016-10" db="EMBL/GenBank/DDBJ databases">
        <authorList>
            <person name="de Groot N.N."/>
        </authorList>
    </citation>
    <scope>NUCLEOTIDE SEQUENCE [LARGE SCALE GENOMIC DNA]</scope>
    <source>
        <strain evidence="2 3">DSM 16199</strain>
    </source>
</reference>
<feature type="signal peptide" evidence="1">
    <location>
        <begin position="1"/>
        <end position="29"/>
    </location>
</feature>
<organism evidence="2 3">
    <name type="scientific">Loktanella salsilacus</name>
    <dbReference type="NCBI Taxonomy" id="195913"/>
    <lineage>
        <taxon>Bacteria</taxon>
        <taxon>Pseudomonadati</taxon>
        <taxon>Pseudomonadota</taxon>
        <taxon>Alphaproteobacteria</taxon>
        <taxon>Rhodobacterales</taxon>
        <taxon>Roseobacteraceae</taxon>
        <taxon>Loktanella</taxon>
    </lineage>
</organism>
<sequence length="925" mass="100986">MICNYVKRLTLSVPCGLALSLAAVNPLAAQDGARLDFRFEPPNIQIEPICTARPPDEDTIRLWGAWDGGALPDMDSTLIRRDINRLMHLDGVRWYEKSMQMIDRLEARNPSFGGQNALMSRIAAMEVAGRFETLTKAQLVPELAAYGDALSPRARTALARYYRDGIGVPRDEARSDTLLISAGYAGNADALLTLSGMVLNGTAPQEWDVPLELAVSMAFGSLVGELNPTICDRTARIAREYHSGEIVQKDPQLAHDWFRFTADLGNAYSAWKVVEYHLEAEGFARDNATLLKYLNMASDAGLPYAQIELGRLYEVGALVEPDLDKALSLYEQAASNGERPGLTRIALFLERYALEYPSQQSRRVDALDALTKLQDPPGWAFTRLSELVLETEGRWAGTENARQLLERAVELGDLDGTISLANLILAQASDPSDFDQAVNLLAKAVSVNGGISPLKTLFSAYTCRAVDAPRLAEAQHWQALEQATATANIDLSAHEVIALSPDNDPLTLAALQSHALYGRPSALASWLKLLEYAGFADAEMQDFWTDYSDRYSLVLNALAKLEFELAENREQRLAAFGLLREEYKRSGPSAALTLAEALLDSRTQIDPTAAAQAQGEAVTLLTEIAKLGYGKAIQLIAGFAKDDDGRRAVFDTYRDIIEVDGDFSALLFAIPYVTGPDRERMMQRARGIMPCDYKNAMLMAGVTRQVGDRDGTGHWLDVAQTLMEDNTWAITDLAKARYDLEGPSGATLAADMFERSYALGDDTAGRELFELRVSPELATFSPDKAVDLIADAVVTERIPLLAGYLGRYRKADDATQSSIAKTLDIPELYRVAASGGDVYSMRSYGQYLMANATGPADLTSATDWLRQAAEWGDATAMADYGEALAFGIGVPADPVQATVWLERASDGGSHKAGEITRLIRLSRGG</sequence>
<name>A0A1I4J3C3_9RHOB</name>
<evidence type="ECO:0000313" key="2">
    <source>
        <dbReference type="EMBL" id="SFL61064.1"/>
    </source>
</evidence>
<dbReference type="SUPFAM" id="SSF81901">
    <property type="entry name" value="HCP-like"/>
    <property type="match status" value="2"/>
</dbReference>
<dbReference type="OrthoDB" id="7802124at2"/>
<dbReference type="InterPro" id="IPR006597">
    <property type="entry name" value="Sel1-like"/>
</dbReference>
<dbReference type="PANTHER" id="PTHR11102:SF147">
    <property type="entry name" value="SEL1L ADAPTOR SUBUNIT OF ERAD E3 UBIQUITIN LIGASE"/>
    <property type="match status" value="1"/>
</dbReference>
<dbReference type="GO" id="GO:0036503">
    <property type="term" value="P:ERAD pathway"/>
    <property type="evidence" value="ECO:0007669"/>
    <property type="project" value="TreeGrafter"/>
</dbReference>
<dbReference type="STRING" id="195913.SAMN04488004_13227"/>
<evidence type="ECO:0000313" key="3">
    <source>
        <dbReference type="Proteomes" id="UP000199550"/>
    </source>
</evidence>
<dbReference type="SMART" id="SM00671">
    <property type="entry name" value="SEL1"/>
    <property type="match status" value="5"/>
</dbReference>
<dbReference type="Proteomes" id="UP000199550">
    <property type="component" value="Unassembled WGS sequence"/>
</dbReference>
<dbReference type="AlphaFoldDB" id="A0A1I4J3C3"/>
<proteinExistence type="predicted"/>
<gene>
    <name evidence="2" type="ORF">SAMN04488004_13227</name>
</gene>
<dbReference type="InterPro" id="IPR050767">
    <property type="entry name" value="Sel1_AlgK"/>
</dbReference>
<protein>
    <submittedName>
        <fullName evidence="2">TPR repeat</fullName>
    </submittedName>
</protein>
<dbReference type="Gene3D" id="1.25.40.10">
    <property type="entry name" value="Tetratricopeptide repeat domain"/>
    <property type="match status" value="4"/>
</dbReference>